<reference evidence="2 3" key="1">
    <citation type="submission" date="2019-05" db="EMBL/GenBank/DDBJ databases">
        <title>Another draft genome of Portunus trituberculatus and its Hox gene families provides insights of decapod evolution.</title>
        <authorList>
            <person name="Jeong J.-H."/>
            <person name="Song I."/>
            <person name="Kim S."/>
            <person name="Choi T."/>
            <person name="Kim D."/>
            <person name="Ryu S."/>
            <person name="Kim W."/>
        </authorList>
    </citation>
    <scope>NUCLEOTIDE SEQUENCE [LARGE SCALE GENOMIC DNA]</scope>
    <source>
        <tissue evidence="2">Muscle</tissue>
    </source>
</reference>
<feature type="transmembrane region" description="Helical" evidence="1">
    <location>
        <begin position="21"/>
        <end position="43"/>
    </location>
</feature>
<evidence type="ECO:0000313" key="2">
    <source>
        <dbReference type="EMBL" id="MPC58261.1"/>
    </source>
</evidence>
<name>A0A5B7GDY3_PORTR</name>
<evidence type="ECO:0000256" key="1">
    <source>
        <dbReference type="SAM" id="Phobius"/>
    </source>
</evidence>
<comment type="caution">
    <text evidence="2">The sequence shown here is derived from an EMBL/GenBank/DDBJ whole genome shotgun (WGS) entry which is preliminary data.</text>
</comment>
<gene>
    <name evidence="2" type="ORF">E2C01_052256</name>
</gene>
<protein>
    <submittedName>
        <fullName evidence="2">Uncharacterized protein</fullName>
    </submittedName>
</protein>
<keyword evidence="1" id="KW-0812">Transmembrane</keyword>
<keyword evidence="1" id="KW-0472">Membrane</keyword>
<sequence>MTYHYRETSPLSETRLTTRKVYLRLGSVFVVFQVELLLCQWGQAPSPFSSIVKTPYSQRRPRGHMASLEYFLNTVAPSLTWSSSWSHTIWSPLPSSHHSIDVHSPKVSYPFQLRCIKFIL</sequence>
<proteinExistence type="predicted"/>
<dbReference type="AlphaFoldDB" id="A0A5B7GDY3"/>
<evidence type="ECO:0000313" key="3">
    <source>
        <dbReference type="Proteomes" id="UP000324222"/>
    </source>
</evidence>
<keyword evidence="1" id="KW-1133">Transmembrane helix</keyword>
<dbReference type="EMBL" id="VSRR010015509">
    <property type="protein sequence ID" value="MPC58261.1"/>
    <property type="molecule type" value="Genomic_DNA"/>
</dbReference>
<organism evidence="2 3">
    <name type="scientific">Portunus trituberculatus</name>
    <name type="common">Swimming crab</name>
    <name type="synonym">Neptunus trituberculatus</name>
    <dbReference type="NCBI Taxonomy" id="210409"/>
    <lineage>
        <taxon>Eukaryota</taxon>
        <taxon>Metazoa</taxon>
        <taxon>Ecdysozoa</taxon>
        <taxon>Arthropoda</taxon>
        <taxon>Crustacea</taxon>
        <taxon>Multicrustacea</taxon>
        <taxon>Malacostraca</taxon>
        <taxon>Eumalacostraca</taxon>
        <taxon>Eucarida</taxon>
        <taxon>Decapoda</taxon>
        <taxon>Pleocyemata</taxon>
        <taxon>Brachyura</taxon>
        <taxon>Eubrachyura</taxon>
        <taxon>Portunoidea</taxon>
        <taxon>Portunidae</taxon>
        <taxon>Portuninae</taxon>
        <taxon>Portunus</taxon>
    </lineage>
</organism>
<dbReference type="Proteomes" id="UP000324222">
    <property type="component" value="Unassembled WGS sequence"/>
</dbReference>
<keyword evidence="3" id="KW-1185">Reference proteome</keyword>
<accession>A0A5B7GDY3</accession>